<organism evidence="1 2">
    <name type="scientific">Acaulospora colombiana</name>
    <dbReference type="NCBI Taxonomy" id="27376"/>
    <lineage>
        <taxon>Eukaryota</taxon>
        <taxon>Fungi</taxon>
        <taxon>Fungi incertae sedis</taxon>
        <taxon>Mucoromycota</taxon>
        <taxon>Glomeromycotina</taxon>
        <taxon>Glomeromycetes</taxon>
        <taxon>Diversisporales</taxon>
        <taxon>Acaulosporaceae</taxon>
        <taxon>Acaulospora</taxon>
    </lineage>
</organism>
<reference evidence="1" key="1">
    <citation type="submission" date="2021-06" db="EMBL/GenBank/DDBJ databases">
        <authorList>
            <person name="Kallberg Y."/>
            <person name="Tangrot J."/>
            <person name="Rosling A."/>
        </authorList>
    </citation>
    <scope>NUCLEOTIDE SEQUENCE</scope>
    <source>
        <strain evidence="1">CL356</strain>
    </source>
</reference>
<comment type="caution">
    <text evidence="1">The sequence shown here is derived from an EMBL/GenBank/DDBJ whole genome shotgun (WGS) entry which is preliminary data.</text>
</comment>
<keyword evidence="2" id="KW-1185">Reference proteome</keyword>
<proteinExistence type="predicted"/>
<sequence>MESFKSFEYKFQYRIAGHSGESHSMEFVKEGRYPHNEKETFKVLRQMYIHSQFCLSGDNTLNAAAHAIKDITKEEADDYFVVVLSDANISQYHINPEDIAKGIKRLCYIITVQY</sequence>
<dbReference type="Proteomes" id="UP000789525">
    <property type="component" value="Unassembled WGS sequence"/>
</dbReference>
<dbReference type="EMBL" id="CAJVPT010001837">
    <property type="protein sequence ID" value="CAG8469763.1"/>
    <property type="molecule type" value="Genomic_DNA"/>
</dbReference>
<name>A0ACA9KF83_9GLOM</name>
<accession>A0ACA9KF83</accession>
<gene>
    <name evidence="1" type="ORF">ACOLOM_LOCUS1537</name>
</gene>
<evidence type="ECO:0000313" key="2">
    <source>
        <dbReference type="Proteomes" id="UP000789525"/>
    </source>
</evidence>
<evidence type="ECO:0000313" key="1">
    <source>
        <dbReference type="EMBL" id="CAG8469763.1"/>
    </source>
</evidence>
<protein>
    <submittedName>
        <fullName evidence="1">6846_t:CDS:1</fullName>
    </submittedName>
</protein>